<accession>A0ABP8JJS9</accession>
<reference evidence="2" key="1">
    <citation type="journal article" date="2019" name="Int. J. Syst. Evol. Microbiol.">
        <title>The Global Catalogue of Microorganisms (GCM) 10K type strain sequencing project: providing services to taxonomists for standard genome sequencing and annotation.</title>
        <authorList>
            <consortium name="The Broad Institute Genomics Platform"/>
            <consortium name="The Broad Institute Genome Sequencing Center for Infectious Disease"/>
            <person name="Wu L."/>
            <person name="Ma J."/>
        </authorList>
    </citation>
    <scope>NUCLEOTIDE SEQUENCE [LARGE SCALE GENOMIC DNA]</scope>
    <source>
        <strain evidence="2">JCM 17924</strain>
    </source>
</reference>
<gene>
    <name evidence="1" type="ORF">GCM10023186_41320</name>
</gene>
<comment type="caution">
    <text evidence="1">The sequence shown here is derived from an EMBL/GenBank/DDBJ whole genome shotgun (WGS) entry which is preliminary data.</text>
</comment>
<dbReference type="RefSeq" id="WP_345227324.1">
    <property type="nucleotide sequence ID" value="NZ_BAABHA010000015.1"/>
</dbReference>
<evidence type="ECO:0000313" key="1">
    <source>
        <dbReference type="EMBL" id="GAA4391723.1"/>
    </source>
</evidence>
<keyword evidence="2" id="KW-1185">Reference proteome</keyword>
<organism evidence="1 2">
    <name type="scientific">Hymenobacter koreensis</name>
    <dbReference type="NCBI Taxonomy" id="1084523"/>
    <lineage>
        <taxon>Bacteria</taxon>
        <taxon>Pseudomonadati</taxon>
        <taxon>Bacteroidota</taxon>
        <taxon>Cytophagia</taxon>
        <taxon>Cytophagales</taxon>
        <taxon>Hymenobacteraceae</taxon>
        <taxon>Hymenobacter</taxon>
    </lineage>
</organism>
<dbReference type="Proteomes" id="UP001500454">
    <property type="component" value="Unassembled WGS sequence"/>
</dbReference>
<dbReference type="EMBL" id="BAABHA010000015">
    <property type="protein sequence ID" value="GAA4391723.1"/>
    <property type="molecule type" value="Genomic_DNA"/>
</dbReference>
<name>A0ABP8JJS9_9BACT</name>
<evidence type="ECO:0000313" key="2">
    <source>
        <dbReference type="Proteomes" id="UP001500454"/>
    </source>
</evidence>
<protein>
    <submittedName>
        <fullName evidence="1">Uncharacterized protein</fullName>
    </submittedName>
</protein>
<proteinExistence type="predicted"/>
<sequence length="114" mass="12986">MHEFTEPGQVLANGAIKMPAEYHAHFYETGHYCPWPATWITPRYASLHRGVQITEPGYYIKRGDCVKTASEVAERLASSALENDEYAFSLKWAEILGIADLFQQKYNDSKISEK</sequence>